<evidence type="ECO:0000256" key="1">
    <source>
        <dbReference type="ARBA" id="ARBA00004651"/>
    </source>
</evidence>
<dbReference type="InterPro" id="IPR003439">
    <property type="entry name" value="ABC_transporter-like_ATP-bd"/>
</dbReference>
<dbReference type="PROSITE" id="PS00211">
    <property type="entry name" value="ABC_TRANSPORTER_1"/>
    <property type="match status" value="1"/>
</dbReference>
<feature type="domain" description="ABC transmembrane type-1" evidence="12">
    <location>
        <begin position="167"/>
        <end position="456"/>
    </location>
</feature>
<keyword evidence="6" id="KW-0067">ATP-binding</keyword>
<feature type="transmembrane region" description="Helical" evidence="10">
    <location>
        <begin position="25"/>
        <end position="45"/>
    </location>
</feature>
<dbReference type="InterPro" id="IPR011527">
    <property type="entry name" value="ABC1_TM_dom"/>
</dbReference>
<dbReference type="SMART" id="SM00382">
    <property type="entry name" value="AAA"/>
    <property type="match status" value="1"/>
</dbReference>
<evidence type="ECO:0000256" key="9">
    <source>
        <dbReference type="ARBA" id="ARBA00024363"/>
    </source>
</evidence>
<evidence type="ECO:0000256" key="6">
    <source>
        <dbReference type="ARBA" id="ARBA00022840"/>
    </source>
</evidence>
<keyword evidence="14" id="KW-1185">Reference proteome</keyword>
<dbReference type="GO" id="GO:0005524">
    <property type="term" value="F:ATP binding"/>
    <property type="evidence" value="ECO:0007669"/>
    <property type="project" value="UniProtKB-KW"/>
</dbReference>
<accession>E4X050</accession>
<dbReference type="FunCoup" id="E4X050">
    <property type="interactions" value="27"/>
</dbReference>
<dbReference type="OrthoDB" id="6500128at2759"/>
<evidence type="ECO:0000256" key="8">
    <source>
        <dbReference type="ARBA" id="ARBA00023136"/>
    </source>
</evidence>
<feature type="transmembrane region" description="Helical" evidence="10">
    <location>
        <begin position="287"/>
        <end position="307"/>
    </location>
</feature>
<name>E4X050_OIKDI</name>
<dbReference type="InterPro" id="IPR017871">
    <property type="entry name" value="ABC_transporter-like_CS"/>
</dbReference>
<dbReference type="InterPro" id="IPR003593">
    <property type="entry name" value="AAA+_ATPase"/>
</dbReference>
<sequence length="736" mass="83485">MAILVALFKLASVSTLLLRVYKSFVPWLFLPHFVCIKGLISVVLINLRTRKFLHNDVVFFVVLNWLYGLSALLGLQNEDWFFEIEDGYIWPVDQIQFNLWLIDIILSTLMLLVTLGPNLEIKILPSEDGRLYVPLDSDSRFRQFFYRLRYMWAFTWPKSLSGRSSLIICFALMICTRVTLVFLPLLAKKVVDQLSELQTEETFHEIAVNVGIIVVLKVLTGNNGFFAQIKDILYVHVEQESERSIQITLFEHLHQLPYEWHIKRKTGDILKNVERGSSAVMNLLDWIFFKIGPTLLDVLIAIIFFGVAFDWRFSLIVLITAVIYIISTIGITEWRTKYRRKMIAMSNSQNSRAIDSLLNFEQVKLNCNEKHETALYEEKIKNYQKEERKVTYSLTVLNTVQNLLNNIGLALGSLIAVQSVLDGKDTVGDYVLFGTYMAQLYTPLNFLGTYYRIIQAAITDTEKLMELLAERPEQKDPEDPVKLKREPLELSLENVTFRYGVDEREILSSISLTVPPGETWAIVGTTGGGKSTIARILLGLVEPSEGAVKVGGWRISQLGRKQVRKFIGTVSQDITLFNDTIEENVKYSKLGASEDEICEAVKIANLDPGKWKNGLKSEVGERGLALSGGEKQRVAIARLLLKAPRAVILDEATSALDTVTEKQIHKELVKAVEGVTCLMIAHRLSTVVHSHRILVIEEGRILEQGTHTELIALGGSYSSLWQQQSEYSVEDYADQK</sequence>
<evidence type="ECO:0000256" key="3">
    <source>
        <dbReference type="ARBA" id="ARBA00022475"/>
    </source>
</evidence>
<dbReference type="Pfam" id="PF00005">
    <property type="entry name" value="ABC_tran"/>
    <property type="match status" value="1"/>
</dbReference>
<dbReference type="PANTHER" id="PTHR24221">
    <property type="entry name" value="ATP-BINDING CASSETTE SUB-FAMILY B"/>
    <property type="match status" value="1"/>
</dbReference>
<feature type="transmembrane region" description="Helical" evidence="10">
    <location>
        <begin position="57"/>
        <end position="75"/>
    </location>
</feature>
<dbReference type="InterPro" id="IPR036640">
    <property type="entry name" value="ABC1_TM_sf"/>
</dbReference>
<dbReference type="EMBL" id="FN653020">
    <property type="protein sequence ID" value="CBY23148.1"/>
    <property type="molecule type" value="Genomic_DNA"/>
</dbReference>
<dbReference type="InParanoid" id="E4X050"/>
<evidence type="ECO:0000313" key="14">
    <source>
        <dbReference type="Proteomes" id="UP000001307"/>
    </source>
</evidence>
<dbReference type="GO" id="GO:0005886">
    <property type="term" value="C:plasma membrane"/>
    <property type="evidence" value="ECO:0007669"/>
    <property type="project" value="UniProtKB-SubCell"/>
</dbReference>
<protein>
    <submittedName>
        <fullName evidence="13">Uncharacterized protein</fullName>
    </submittedName>
</protein>
<feature type="transmembrane region" description="Helical" evidence="10">
    <location>
        <begin position="95"/>
        <end position="115"/>
    </location>
</feature>
<feature type="transmembrane region" description="Helical" evidence="10">
    <location>
        <begin position="166"/>
        <end position="186"/>
    </location>
</feature>
<reference evidence="13 14" key="1">
    <citation type="journal article" date="2010" name="Science">
        <title>Plasticity of animal genome architecture unmasked by rapid evolution of a pelagic tunicate.</title>
        <authorList>
            <person name="Denoeud F."/>
            <person name="Henriet S."/>
            <person name="Mungpakdee S."/>
            <person name="Aury J.M."/>
            <person name="Da Silva C."/>
            <person name="Brinkmann H."/>
            <person name="Mikhaleva J."/>
            <person name="Olsen L.C."/>
            <person name="Jubin C."/>
            <person name="Canestro C."/>
            <person name="Bouquet J.M."/>
            <person name="Danks G."/>
            <person name="Poulain J."/>
            <person name="Campsteijn C."/>
            <person name="Adamski M."/>
            <person name="Cross I."/>
            <person name="Yadetie F."/>
            <person name="Muffato M."/>
            <person name="Louis A."/>
            <person name="Butcher S."/>
            <person name="Tsagkogeorga G."/>
            <person name="Konrad A."/>
            <person name="Singh S."/>
            <person name="Jensen M.F."/>
            <person name="Cong E.H."/>
            <person name="Eikeseth-Otteraa H."/>
            <person name="Noel B."/>
            <person name="Anthouard V."/>
            <person name="Porcel B.M."/>
            <person name="Kachouri-Lafond R."/>
            <person name="Nishino A."/>
            <person name="Ugolini M."/>
            <person name="Chourrout P."/>
            <person name="Nishida H."/>
            <person name="Aasland R."/>
            <person name="Huzurbazar S."/>
            <person name="Westhof E."/>
            <person name="Delsuc F."/>
            <person name="Lehrach H."/>
            <person name="Reinhardt R."/>
            <person name="Weissenbach J."/>
            <person name="Roy S.W."/>
            <person name="Artiguenave F."/>
            <person name="Postlethwait J.H."/>
            <person name="Manak J.R."/>
            <person name="Thompson E.M."/>
            <person name="Jaillon O."/>
            <person name="Du Pasquier L."/>
            <person name="Boudinot P."/>
            <person name="Liberles D.A."/>
            <person name="Volff J.N."/>
            <person name="Philippe H."/>
            <person name="Lenhard B."/>
            <person name="Roest Crollius H."/>
            <person name="Wincker P."/>
            <person name="Chourrout D."/>
        </authorList>
    </citation>
    <scope>NUCLEOTIDE SEQUENCE [LARGE SCALE GENOMIC DNA]</scope>
</reference>
<dbReference type="InterPro" id="IPR039421">
    <property type="entry name" value="Type_1_exporter"/>
</dbReference>
<dbReference type="PROSITE" id="PS50929">
    <property type="entry name" value="ABC_TM1F"/>
    <property type="match status" value="1"/>
</dbReference>
<organism evidence="13 14">
    <name type="scientific">Oikopleura dioica</name>
    <name type="common">Tunicate</name>
    <dbReference type="NCBI Taxonomy" id="34765"/>
    <lineage>
        <taxon>Eukaryota</taxon>
        <taxon>Metazoa</taxon>
        <taxon>Chordata</taxon>
        <taxon>Tunicata</taxon>
        <taxon>Appendicularia</taxon>
        <taxon>Copelata</taxon>
        <taxon>Oikopleuridae</taxon>
        <taxon>Oikopleura</taxon>
    </lineage>
</organism>
<dbReference type="GO" id="GO:0140359">
    <property type="term" value="F:ABC-type transporter activity"/>
    <property type="evidence" value="ECO:0007669"/>
    <property type="project" value="InterPro"/>
</dbReference>
<evidence type="ECO:0000313" key="13">
    <source>
        <dbReference type="EMBL" id="CBY23148.1"/>
    </source>
</evidence>
<feature type="domain" description="ABC transporter" evidence="11">
    <location>
        <begin position="490"/>
        <end position="723"/>
    </location>
</feature>
<dbReference type="GO" id="GO:0016887">
    <property type="term" value="F:ATP hydrolysis activity"/>
    <property type="evidence" value="ECO:0007669"/>
    <property type="project" value="InterPro"/>
</dbReference>
<evidence type="ECO:0000256" key="10">
    <source>
        <dbReference type="SAM" id="Phobius"/>
    </source>
</evidence>
<evidence type="ECO:0000259" key="12">
    <source>
        <dbReference type="PROSITE" id="PS50929"/>
    </source>
</evidence>
<proteinExistence type="inferred from homology"/>
<dbReference type="PANTHER" id="PTHR24221:SF654">
    <property type="entry name" value="ATP-BINDING CASSETTE SUB-FAMILY B MEMBER 6"/>
    <property type="match status" value="1"/>
</dbReference>
<keyword evidence="4 10" id="KW-0812">Transmembrane</keyword>
<keyword evidence="3" id="KW-1003">Cell membrane</keyword>
<comment type="similarity">
    <text evidence="9">Belongs to the ABC transporter superfamily. ABCB family. Heavy Metal importer (TC 3.A.1.210) subfamily.</text>
</comment>
<keyword evidence="5" id="KW-0547">Nucleotide-binding</keyword>
<comment type="subcellular location">
    <subcellularLocation>
        <location evidence="1">Cell membrane</location>
        <topology evidence="1">Multi-pass membrane protein</topology>
    </subcellularLocation>
</comment>
<evidence type="ECO:0000259" key="11">
    <source>
        <dbReference type="PROSITE" id="PS50893"/>
    </source>
</evidence>
<feature type="transmembrane region" description="Helical" evidence="10">
    <location>
        <begin position="313"/>
        <end position="332"/>
    </location>
</feature>
<dbReference type="SUPFAM" id="SSF90123">
    <property type="entry name" value="ABC transporter transmembrane region"/>
    <property type="match status" value="1"/>
</dbReference>
<dbReference type="FunFam" id="3.40.50.300:FF:000221">
    <property type="entry name" value="Multidrug ABC transporter ATP-binding protein"/>
    <property type="match status" value="1"/>
</dbReference>
<dbReference type="Pfam" id="PF00664">
    <property type="entry name" value="ABC_membrane"/>
    <property type="match status" value="1"/>
</dbReference>
<evidence type="ECO:0000256" key="2">
    <source>
        <dbReference type="ARBA" id="ARBA00022448"/>
    </source>
</evidence>
<dbReference type="InterPro" id="IPR027417">
    <property type="entry name" value="P-loop_NTPase"/>
</dbReference>
<keyword evidence="7 10" id="KW-1133">Transmembrane helix</keyword>
<dbReference type="Proteomes" id="UP000001307">
    <property type="component" value="Unassembled WGS sequence"/>
</dbReference>
<evidence type="ECO:0000256" key="7">
    <source>
        <dbReference type="ARBA" id="ARBA00022989"/>
    </source>
</evidence>
<dbReference type="AlphaFoldDB" id="E4X050"/>
<dbReference type="SUPFAM" id="SSF52540">
    <property type="entry name" value="P-loop containing nucleoside triphosphate hydrolases"/>
    <property type="match status" value="1"/>
</dbReference>
<evidence type="ECO:0000256" key="5">
    <source>
        <dbReference type="ARBA" id="ARBA00022741"/>
    </source>
</evidence>
<dbReference type="Gene3D" id="1.20.1560.10">
    <property type="entry name" value="ABC transporter type 1, transmembrane domain"/>
    <property type="match status" value="1"/>
</dbReference>
<keyword evidence="8 10" id="KW-0472">Membrane</keyword>
<evidence type="ECO:0000256" key="4">
    <source>
        <dbReference type="ARBA" id="ARBA00022692"/>
    </source>
</evidence>
<keyword evidence="2" id="KW-0813">Transport</keyword>
<dbReference type="PROSITE" id="PS50893">
    <property type="entry name" value="ABC_TRANSPORTER_2"/>
    <property type="match status" value="1"/>
</dbReference>
<dbReference type="Gene3D" id="3.40.50.300">
    <property type="entry name" value="P-loop containing nucleotide triphosphate hydrolases"/>
    <property type="match status" value="1"/>
</dbReference>
<gene>
    <name evidence="13" type="ORF">GSOID_T00015080001</name>
</gene>